<name>A0A2N8K8B3_9BURK</name>
<evidence type="ECO:0000256" key="1">
    <source>
        <dbReference type="SAM" id="Phobius"/>
    </source>
</evidence>
<keyword evidence="1" id="KW-0812">Transmembrane</keyword>
<feature type="transmembrane region" description="Helical" evidence="1">
    <location>
        <begin position="12"/>
        <end position="38"/>
    </location>
</feature>
<dbReference type="Pfam" id="PF23858">
    <property type="entry name" value="DUF7220"/>
    <property type="match status" value="1"/>
</dbReference>
<keyword evidence="3" id="KW-1185">Reference proteome</keyword>
<evidence type="ECO:0000313" key="3">
    <source>
        <dbReference type="Proteomes" id="UP000235994"/>
    </source>
</evidence>
<comment type="caution">
    <text evidence="2">The sequence shown here is derived from an EMBL/GenBank/DDBJ whole genome shotgun (WGS) entry which is preliminary data.</text>
</comment>
<proteinExistence type="predicted"/>
<feature type="transmembrane region" description="Helical" evidence="1">
    <location>
        <begin position="44"/>
        <end position="61"/>
    </location>
</feature>
<dbReference type="InterPro" id="IPR055644">
    <property type="entry name" value="DUF7220"/>
</dbReference>
<dbReference type="EMBL" id="POQS01000025">
    <property type="protein sequence ID" value="PND29685.1"/>
    <property type="molecule type" value="Genomic_DNA"/>
</dbReference>
<organism evidence="2 3">
    <name type="scientific">Achromobacter pulmonis</name>
    <dbReference type="NCBI Taxonomy" id="1389932"/>
    <lineage>
        <taxon>Bacteria</taxon>
        <taxon>Pseudomonadati</taxon>
        <taxon>Pseudomonadota</taxon>
        <taxon>Betaproteobacteria</taxon>
        <taxon>Burkholderiales</taxon>
        <taxon>Alcaligenaceae</taxon>
        <taxon>Achromobacter</taxon>
    </lineage>
</organism>
<protein>
    <submittedName>
        <fullName evidence="2">Uncharacterized protein</fullName>
    </submittedName>
</protein>
<dbReference type="AlphaFoldDB" id="A0A2N8K8B3"/>
<dbReference type="Proteomes" id="UP000235994">
    <property type="component" value="Unassembled WGS sequence"/>
</dbReference>
<accession>A0A2N8K8B3</accession>
<keyword evidence="1" id="KW-0472">Membrane</keyword>
<gene>
    <name evidence="2" type="ORF">C1I89_33380</name>
</gene>
<evidence type="ECO:0000313" key="2">
    <source>
        <dbReference type="EMBL" id="PND29685.1"/>
    </source>
</evidence>
<dbReference type="RefSeq" id="WP_102776390.1">
    <property type="nucleotide sequence ID" value="NZ_POQS01000025.1"/>
</dbReference>
<keyword evidence="1" id="KW-1133">Transmembrane helix</keyword>
<sequence>MKQSRLMSLVESLANVLVGYGVAVLTQVVVFPLFGLAVTVTENLLIGLIFTAVSIVRSYALRRGFEALRVRQSARASSTISQ</sequence>
<reference evidence="2 3" key="1">
    <citation type="submission" date="2018-01" db="EMBL/GenBank/DDBJ databases">
        <title>The draft genome of an aniline degradation strain ANB-1.</title>
        <authorList>
            <person name="Zhang L."/>
            <person name="Jiang J."/>
        </authorList>
    </citation>
    <scope>NUCLEOTIDE SEQUENCE [LARGE SCALE GENOMIC DNA]</scope>
    <source>
        <strain evidence="2 3">ANB-1</strain>
    </source>
</reference>